<evidence type="ECO:0008006" key="3">
    <source>
        <dbReference type="Google" id="ProtNLM"/>
    </source>
</evidence>
<evidence type="ECO:0000313" key="1">
    <source>
        <dbReference type="EMBL" id="SBW22741.1"/>
    </source>
</evidence>
<dbReference type="EMBL" id="FLUV01001290">
    <property type="protein sequence ID" value="SBW22741.1"/>
    <property type="molecule type" value="Genomic_DNA"/>
</dbReference>
<protein>
    <recommendedName>
        <fullName evidence="3">OmpA-like domain-containing protein</fullName>
    </recommendedName>
</protein>
<keyword evidence="2" id="KW-1185">Reference proteome</keyword>
<reference evidence="2" key="1">
    <citation type="submission" date="2016-02" db="EMBL/GenBank/DDBJ databases">
        <authorList>
            <person name="Wibberg D."/>
        </authorList>
    </citation>
    <scope>NUCLEOTIDE SEQUENCE [LARGE SCALE GENOMIC DNA]</scope>
</reference>
<name>A0A1C3NYY0_9ACTN</name>
<dbReference type="AlphaFoldDB" id="A0A1C3NYY0"/>
<proteinExistence type="predicted"/>
<organism evidence="1 2">
    <name type="scientific">Candidatus Protofrankia californiensis</name>
    <dbReference type="NCBI Taxonomy" id="1839754"/>
    <lineage>
        <taxon>Bacteria</taxon>
        <taxon>Bacillati</taxon>
        <taxon>Actinomycetota</taxon>
        <taxon>Actinomycetes</taxon>
        <taxon>Frankiales</taxon>
        <taxon>Frankiaceae</taxon>
        <taxon>Protofrankia</taxon>
    </lineage>
</organism>
<accession>A0A1C3NYY0</accession>
<dbReference type="Proteomes" id="UP000199013">
    <property type="component" value="Unassembled WGS sequence"/>
</dbReference>
<gene>
    <name evidence="1" type="ORF">FDG2_3061</name>
</gene>
<sequence length="145" mass="14979">MAADRRARDLDAIAKGLALPGVSVERRAEDVRVVFETGLFPRNAEISRKGGSLLAEIGRRLAGMNVTTTVAGHAVAVPGGRTSGGAGVALDRARVAVGYLAAGGRLPLTAFTLVSADQAQGPFPDAPRNRTVTLVITPKEPSAPR</sequence>
<evidence type="ECO:0000313" key="2">
    <source>
        <dbReference type="Proteomes" id="UP000199013"/>
    </source>
</evidence>